<dbReference type="AlphaFoldDB" id="S4P672"/>
<accession>S4P672</accession>
<sequence>MGGKRFRTAFTFRFVTPRQSQVLSHVHIFPDKPMLGSAWCIGIYSKLFHTYIECLLQSHPSACGCTGLPSRTFTVRYSAGQRLQCG</sequence>
<name>S4P672_9NEOP</name>
<dbReference type="EMBL" id="GAIX01010480">
    <property type="protein sequence ID" value="JAA82080.1"/>
    <property type="molecule type" value="Transcribed_RNA"/>
</dbReference>
<proteinExistence type="predicted"/>
<evidence type="ECO:0000313" key="1">
    <source>
        <dbReference type="EMBL" id="JAA82080.1"/>
    </source>
</evidence>
<organism evidence="1">
    <name type="scientific">Pararge aegeria</name>
    <name type="common">speckled wood butterfly</name>
    <dbReference type="NCBI Taxonomy" id="116150"/>
    <lineage>
        <taxon>Eukaryota</taxon>
        <taxon>Metazoa</taxon>
        <taxon>Ecdysozoa</taxon>
        <taxon>Arthropoda</taxon>
        <taxon>Hexapoda</taxon>
        <taxon>Insecta</taxon>
        <taxon>Pterygota</taxon>
        <taxon>Neoptera</taxon>
        <taxon>Endopterygota</taxon>
        <taxon>Lepidoptera</taxon>
        <taxon>Glossata</taxon>
        <taxon>Ditrysia</taxon>
        <taxon>Papilionoidea</taxon>
        <taxon>Nymphalidae</taxon>
        <taxon>Satyrinae</taxon>
        <taxon>Satyrini</taxon>
        <taxon>Parargina</taxon>
        <taxon>Pararge</taxon>
    </lineage>
</organism>
<reference evidence="1" key="1">
    <citation type="journal article" date="2013" name="BMC Genomics">
        <title>Unscrambling butterfly oogenesis.</title>
        <authorList>
            <person name="Carter J.M."/>
            <person name="Baker S.C."/>
            <person name="Pink R."/>
            <person name="Carter D.R."/>
            <person name="Collins A."/>
            <person name="Tomlin J."/>
            <person name="Gibbs M."/>
            <person name="Breuker C.J."/>
        </authorList>
    </citation>
    <scope>NUCLEOTIDE SEQUENCE</scope>
    <source>
        <tissue evidence="1">Ovary</tissue>
    </source>
</reference>
<protein>
    <submittedName>
        <fullName evidence="1">Uncharacterized protein</fullName>
    </submittedName>
</protein>
<feature type="non-terminal residue" evidence="1">
    <location>
        <position position="86"/>
    </location>
</feature>
<reference evidence="1" key="2">
    <citation type="submission" date="2013-05" db="EMBL/GenBank/DDBJ databases">
        <authorList>
            <person name="Carter J.-M."/>
            <person name="Baker S.C."/>
            <person name="Pink R."/>
            <person name="Carter D.R.F."/>
            <person name="Collins A."/>
            <person name="Tomlin J."/>
            <person name="Gibbs M."/>
            <person name="Breuker C.J."/>
        </authorList>
    </citation>
    <scope>NUCLEOTIDE SEQUENCE</scope>
    <source>
        <tissue evidence="1">Ovary</tissue>
    </source>
</reference>